<gene>
    <name evidence="2" type="ORF">F7Q91_02835</name>
</gene>
<dbReference type="RefSeq" id="WP_137406667.1">
    <property type="nucleotide sequence ID" value="NZ_AP025467.1"/>
</dbReference>
<sequence length="122" mass="13808">MAKPFDAYSPAITATKKAIEDREAKLAELKEAEEISNSEERSSEFYYQFGRAQMAIELEIGDQKVAKKKLKKMNQLHKLISKVNEDYDFILDRCDALQNEIGLLKSVASLLSVKSIASNKSY</sequence>
<organism evidence="2 3">
    <name type="scientific">Vibrio chagasii</name>
    <dbReference type="NCBI Taxonomy" id="170679"/>
    <lineage>
        <taxon>Bacteria</taxon>
        <taxon>Pseudomonadati</taxon>
        <taxon>Pseudomonadota</taxon>
        <taxon>Gammaproteobacteria</taxon>
        <taxon>Vibrionales</taxon>
        <taxon>Vibrionaceae</taxon>
        <taxon>Vibrio</taxon>
    </lineage>
</organism>
<accession>A0A7V7THY9</accession>
<keyword evidence="1" id="KW-0175">Coiled coil</keyword>
<proteinExistence type="predicted"/>
<reference evidence="2 3" key="1">
    <citation type="submission" date="2019-09" db="EMBL/GenBank/DDBJ databases">
        <title>Draft genome sequences of 48 bacterial type strains from the CCUG.</title>
        <authorList>
            <person name="Tunovic T."/>
            <person name="Pineiro-Iglesias B."/>
            <person name="Unosson C."/>
            <person name="Inganas E."/>
            <person name="Ohlen M."/>
            <person name="Cardew S."/>
            <person name="Jensie-Markopoulos S."/>
            <person name="Salva-Serra F."/>
            <person name="Jaen-Luchoro D."/>
            <person name="Karlsson R."/>
            <person name="Svensson-Stadler L."/>
            <person name="Chun J."/>
            <person name="Moore E."/>
        </authorList>
    </citation>
    <scope>NUCLEOTIDE SEQUENCE [LARGE SCALE GENOMIC DNA]</scope>
    <source>
        <strain evidence="2 3">CCUG 48643</strain>
    </source>
</reference>
<protein>
    <submittedName>
        <fullName evidence="2">Uncharacterized protein</fullName>
    </submittedName>
</protein>
<dbReference type="EMBL" id="VZPX01000004">
    <property type="protein sequence ID" value="KAB0482356.1"/>
    <property type="molecule type" value="Genomic_DNA"/>
</dbReference>
<dbReference type="Proteomes" id="UP000423756">
    <property type="component" value="Unassembled WGS sequence"/>
</dbReference>
<evidence type="ECO:0000256" key="1">
    <source>
        <dbReference type="SAM" id="Coils"/>
    </source>
</evidence>
<name>A0A7V7THY9_9VIBR</name>
<evidence type="ECO:0000313" key="3">
    <source>
        <dbReference type="Proteomes" id="UP000423756"/>
    </source>
</evidence>
<dbReference type="GeneID" id="77344779"/>
<dbReference type="AlphaFoldDB" id="A0A7V7THY9"/>
<feature type="coiled-coil region" evidence="1">
    <location>
        <begin position="12"/>
        <end position="39"/>
    </location>
</feature>
<comment type="caution">
    <text evidence="2">The sequence shown here is derived from an EMBL/GenBank/DDBJ whole genome shotgun (WGS) entry which is preliminary data.</text>
</comment>
<evidence type="ECO:0000313" key="2">
    <source>
        <dbReference type="EMBL" id="KAB0482356.1"/>
    </source>
</evidence>